<dbReference type="InterPro" id="IPR029044">
    <property type="entry name" value="Nucleotide-diphossugar_trans"/>
</dbReference>
<evidence type="ECO:0000313" key="2">
    <source>
        <dbReference type="EMBL" id="XBO47527.1"/>
    </source>
</evidence>
<organism evidence="2">
    <name type="scientific">Pedobacter sp. KACC 23697</name>
    <dbReference type="NCBI Taxonomy" id="3149230"/>
    <lineage>
        <taxon>Bacteria</taxon>
        <taxon>Pseudomonadati</taxon>
        <taxon>Bacteroidota</taxon>
        <taxon>Sphingobacteriia</taxon>
        <taxon>Sphingobacteriales</taxon>
        <taxon>Sphingobacteriaceae</taxon>
        <taxon>Pedobacter</taxon>
    </lineage>
</organism>
<dbReference type="AlphaFoldDB" id="A0AAU7K4A1"/>
<proteinExistence type="predicted"/>
<gene>
    <name evidence="2" type="ORF">ABEG20_19745</name>
</gene>
<accession>A0AAU7K4A1</accession>
<dbReference type="InterPro" id="IPR059123">
    <property type="entry name" value="StrF_dom"/>
</dbReference>
<dbReference type="EMBL" id="CP157485">
    <property type="protein sequence ID" value="XBO47527.1"/>
    <property type="molecule type" value="Genomic_DNA"/>
</dbReference>
<sequence length="298" mass="34451">MVSVVIASVNEAQLLAVKENIKQTIGVEHEILSFVNADGRMGLCEIYNLGAKQAKYNMLCYMHEDIEIKTSGWGEKMLNLFSREPRIGVAGVAGCAYKTFTPSGWGAESFEVNLVFQNYLQHFKHAAKPTVHAYSNPNGNSFEKVVTVDGMWFCTTKEVVNRLGFDEQTFKGFHCYDLDFCLNASQLYDIVVTFDVLMEHFSEGGYNRDWFFETLKLHQKWEHTLPRTVAELSAKNIQLIEKRAFKRLLSKLVELKFDKKYILNLLDQYKTKTNMDNSLYLKLRYYLFGFLYLGKKVR</sequence>
<dbReference type="RefSeq" id="WP_406824952.1">
    <property type="nucleotide sequence ID" value="NZ_CP157485.1"/>
</dbReference>
<evidence type="ECO:0000259" key="1">
    <source>
        <dbReference type="Pfam" id="PF13712"/>
    </source>
</evidence>
<feature type="domain" description="Streptomycin biosynthesis protein StrF" evidence="1">
    <location>
        <begin position="11"/>
        <end position="192"/>
    </location>
</feature>
<dbReference type="Pfam" id="PF13712">
    <property type="entry name" value="Glyco_tranf_2_5"/>
    <property type="match status" value="1"/>
</dbReference>
<dbReference type="Gene3D" id="3.90.550.10">
    <property type="entry name" value="Spore Coat Polysaccharide Biosynthesis Protein SpsA, Chain A"/>
    <property type="match status" value="1"/>
</dbReference>
<name>A0AAU7K4A1_9SPHI</name>
<protein>
    <submittedName>
        <fullName evidence="2">Glycosyltransferase</fullName>
    </submittedName>
</protein>
<reference evidence="2" key="1">
    <citation type="submission" date="2024-05" db="EMBL/GenBank/DDBJ databases">
        <authorList>
            <person name="Kim S."/>
            <person name="Heo J."/>
            <person name="Choi H."/>
            <person name="Choi Y."/>
            <person name="Kwon S.-W."/>
            <person name="Kim Y."/>
        </authorList>
    </citation>
    <scope>NUCLEOTIDE SEQUENCE</scope>
    <source>
        <strain evidence="2">KACC 23697</strain>
    </source>
</reference>
<dbReference type="SUPFAM" id="SSF53448">
    <property type="entry name" value="Nucleotide-diphospho-sugar transferases"/>
    <property type="match status" value="1"/>
</dbReference>